<reference evidence="1 2" key="1">
    <citation type="submission" date="2018-09" db="EMBL/GenBank/DDBJ databases">
        <title>Genomic investigation of the strawberry pathogen Phytophthora fragariae indicates pathogenicity is determined by transcriptional variation in three key races.</title>
        <authorList>
            <person name="Adams T.M."/>
            <person name="Armitage A.D."/>
            <person name="Sobczyk M.K."/>
            <person name="Bates H.J."/>
            <person name="Dunwell J.M."/>
            <person name="Nellist C.F."/>
            <person name="Harrison R.J."/>
        </authorList>
    </citation>
    <scope>NUCLEOTIDE SEQUENCE [LARGE SCALE GENOMIC DNA]</scope>
    <source>
        <strain evidence="1 2">ONT-3</strain>
    </source>
</reference>
<accession>A0A6G0LEV4</accession>
<dbReference type="AlphaFoldDB" id="A0A6G0LEV4"/>
<name>A0A6G0LEV4_9STRA</name>
<comment type="caution">
    <text evidence="1">The sequence shown here is derived from an EMBL/GenBank/DDBJ whole genome shotgun (WGS) entry which is preliminary data.</text>
</comment>
<dbReference type="Proteomes" id="UP000488956">
    <property type="component" value="Unassembled WGS sequence"/>
</dbReference>
<dbReference type="EMBL" id="QXFX01000381">
    <property type="protein sequence ID" value="KAE9117924.1"/>
    <property type="molecule type" value="Genomic_DNA"/>
</dbReference>
<proteinExistence type="predicted"/>
<protein>
    <submittedName>
        <fullName evidence="1">Uncharacterized protein</fullName>
    </submittedName>
</protein>
<gene>
    <name evidence="1" type="ORF">PF010_g8409</name>
</gene>
<sequence length="43" mass="4649">MTLVDSVSSRAVVAEVWYVVRSILDPRSLVSSAVMSQLLVVEG</sequence>
<organism evidence="1 2">
    <name type="scientific">Phytophthora fragariae</name>
    <dbReference type="NCBI Taxonomy" id="53985"/>
    <lineage>
        <taxon>Eukaryota</taxon>
        <taxon>Sar</taxon>
        <taxon>Stramenopiles</taxon>
        <taxon>Oomycota</taxon>
        <taxon>Peronosporomycetes</taxon>
        <taxon>Peronosporales</taxon>
        <taxon>Peronosporaceae</taxon>
        <taxon>Phytophthora</taxon>
    </lineage>
</organism>
<evidence type="ECO:0000313" key="2">
    <source>
        <dbReference type="Proteomes" id="UP000488956"/>
    </source>
</evidence>
<evidence type="ECO:0000313" key="1">
    <source>
        <dbReference type="EMBL" id="KAE9117924.1"/>
    </source>
</evidence>